<evidence type="ECO:0000256" key="4">
    <source>
        <dbReference type="ARBA" id="ARBA00022729"/>
    </source>
</evidence>
<keyword evidence="12" id="KW-1185">Reference proteome</keyword>
<dbReference type="InterPro" id="IPR043458">
    <property type="entry name" value="GPR158/179"/>
</dbReference>
<dbReference type="PANTHER" id="PTHR32546">
    <property type="entry name" value="G-PROTEIN COUPLED RECEPTOR 158-RELATED"/>
    <property type="match status" value="1"/>
</dbReference>
<sequence length="891" mass="103232">MNSTVKVCMFLVVFCWGVYLVSPTPYTWMERDSWDIINERFSNVTAQNCRSKHKEELMLPVDSVAAVPKYNQLLSSKTYSNRTNLLHVHNLALNRAFFYSLIYQRMNHSWDFNTQPGLMYIYMSATADVTASPGFINGSGIFFDTDCAYPNWYVTLDFNKTIALFGPKAWRADDYNEPTNFLREPTNGTIDIWDLAAGNAKNYTDRRYKSNPWVDFWLPDWDSKTDSQRKFTYSVGIKYSNVTGMFKTDAFEEFKFFGPQQPGSGDPDIMLPVIVTRPYFDCGRSNRWIVTASSPVVDFMPRYSNYTQVRRPRFVAVSTMDIEFERLDMNQCPIMQGNPGPNAFAGTARCRPTTACEPLMGFGFRRGGYQCVCLPGYYYPWWHDGPFLGMEMEQATREEWEVGFDCLTVQDRVVIPTQMPSFVRRRRSVASSKDRFLSEISSLTQSPRLTTRMKRSLIPRIKAIRDEVKRQKRDEEAASPKVTIKKRYAAKHKVPASTAHKRRKREAVDEQSVNRMLKILERFQKTTAENCEEKKAYELFLPGDAAYGVKWQFEGQGRTALRLAHFLSNFLQNVDEYEEFGNLRGDRRLNETQIFSEVLANVMADWKIVGAGVFFDRYKFRMSPPVNNTDPRFVNGITREFFGPYAWRIKATGVGSVGGADYFRAMDFAGLKHYYTDEPWFRSMKARWGTNFVNLKKFTAKPLIRSDLNGTSLVRFEYYPYTYKAAQYEDGEWLRPQFRCDSRLDSWVVTYQAPFFGLDDIKERIEFKGVVTVDVDLNEMGINQCPGDFPTANAFKNTARCDYETQFCTPVESKGFRTGYYKCECRQGFEYTFNDLNWYFDGQQMEKEYKMKMQNEPNRFDSLKCRIAGASAASSSAVLITLLLALSTLWR</sequence>
<protein>
    <submittedName>
        <fullName evidence="13 14">Uncharacterized protein LOC101847514</fullName>
    </submittedName>
</protein>
<organism evidence="12 13">
    <name type="scientific">Aplysia californica</name>
    <name type="common">California sea hare</name>
    <dbReference type="NCBI Taxonomy" id="6500"/>
    <lineage>
        <taxon>Eukaryota</taxon>
        <taxon>Metazoa</taxon>
        <taxon>Spiralia</taxon>
        <taxon>Lophotrochozoa</taxon>
        <taxon>Mollusca</taxon>
        <taxon>Gastropoda</taxon>
        <taxon>Heterobranchia</taxon>
        <taxon>Euthyneura</taxon>
        <taxon>Tectipleura</taxon>
        <taxon>Aplysiida</taxon>
        <taxon>Aplysioidea</taxon>
        <taxon>Aplysiidae</taxon>
        <taxon>Aplysia</taxon>
    </lineage>
</organism>
<feature type="signal peptide" evidence="10">
    <location>
        <begin position="1"/>
        <end position="23"/>
    </location>
</feature>
<keyword evidence="9" id="KW-1133">Transmembrane helix</keyword>
<keyword evidence="3" id="KW-1003">Cell membrane</keyword>
<evidence type="ECO:0000256" key="8">
    <source>
        <dbReference type="ARBA" id="ARBA00023224"/>
    </source>
</evidence>
<accession>A0ABM0JYL5</accession>
<keyword evidence="4 10" id="KW-0732">Signal</keyword>
<dbReference type="PANTHER" id="PTHR32546:SF25">
    <property type="entry name" value="MIP05539P"/>
    <property type="match status" value="1"/>
</dbReference>
<feature type="transmembrane region" description="Helical" evidence="9">
    <location>
        <begin position="867"/>
        <end position="890"/>
    </location>
</feature>
<dbReference type="InterPro" id="IPR054714">
    <property type="entry name" value="GPR158_179_extracellular"/>
</dbReference>
<reference evidence="13 14" key="1">
    <citation type="submission" date="2025-05" db="UniProtKB">
        <authorList>
            <consortium name="RefSeq"/>
        </authorList>
    </citation>
    <scope>IDENTIFICATION</scope>
</reference>
<proteinExistence type="inferred from homology"/>
<evidence type="ECO:0000256" key="9">
    <source>
        <dbReference type="SAM" id="Phobius"/>
    </source>
</evidence>
<evidence type="ECO:0000313" key="13">
    <source>
        <dbReference type="RefSeq" id="XP_005104597.1"/>
    </source>
</evidence>
<comment type="subcellular location">
    <subcellularLocation>
        <location evidence="1">Cell membrane</location>
        <topology evidence="1">Multi-pass membrane protein</topology>
    </subcellularLocation>
</comment>
<evidence type="ECO:0000313" key="14">
    <source>
        <dbReference type="RefSeq" id="XP_005104598.1"/>
    </source>
</evidence>
<dbReference type="GeneID" id="101847514"/>
<gene>
    <name evidence="13 14 15" type="primary">LOC101847514</name>
</gene>
<keyword evidence="7" id="KW-0325">Glycoprotein</keyword>
<keyword evidence="8" id="KW-0807">Transducer</keyword>
<evidence type="ECO:0000256" key="5">
    <source>
        <dbReference type="ARBA" id="ARBA00023040"/>
    </source>
</evidence>
<dbReference type="Proteomes" id="UP000694888">
    <property type="component" value="Unplaced"/>
</dbReference>
<evidence type="ECO:0000313" key="12">
    <source>
        <dbReference type="Proteomes" id="UP000694888"/>
    </source>
</evidence>
<feature type="chain" id="PRO_5045021121" evidence="10">
    <location>
        <begin position="24"/>
        <end position="891"/>
    </location>
</feature>
<evidence type="ECO:0000256" key="2">
    <source>
        <dbReference type="ARBA" id="ARBA00007242"/>
    </source>
</evidence>
<dbReference type="RefSeq" id="XP_005104597.1">
    <property type="nucleotide sequence ID" value="XM_005104540.2"/>
</dbReference>
<evidence type="ECO:0000256" key="6">
    <source>
        <dbReference type="ARBA" id="ARBA00023170"/>
    </source>
</evidence>
<keyword evidence="9" id="KW-0812">Transmembrane</keyword>
<evidence type="ECO:0000256" key="7">
    <source>
        <dbReference type="ARBA" id="ARBA00023180"/>
    </source>
</evidence>
<dbReference type="Gene3D" id="3.30.450.20">
    <property type="entry name" value="PAS domain"/>
    <property type="match status" value="2"/>
</dbReference>
<keyword evidence="9" id="KW-0472">Membrane</keyword>
<dbReference type="RefSeq" id="XP_005104598.1">
    <property type="nucleotide sequence ID" value="XM_005104541.3"/>
</dbReference>
<dbReference type="Pfam" id="PF22572">
    <property type="entry name" value="GPR158_179_EC"/>
    <property type="match status" value="2"/>
</dbReference>
<comment type="similarity">
    <text evidence="2">Belongs to the G-protein coupled receptor 3 family.</text>
</comment>
<evidence type="ECO:0000259" key="11">
    <source>
        <dbReference type="Pfam" id="PF22572"/>
    </source>
</evidence>
<keyword evidence="6" id="KW-0675">Receptor</keyword>
<evidence type="ECO:0000313" key="15">
    <source>
        <dbReference type="RefSeq" id="XP_005104599.1"/>
    </source>
</evidence>
<evidence type="ECO:0000256" key="10">
    <source>
        <dbReference type="SAM" id="SignalP"/>
    </source>
</evidence>
<dbReference type="RefSeq" id="XP_005104599.1">
    <property type="nucleotide sequence ID" value="XM_005104542.3"/>
</dbReference>
<dbReference type="CDD" id="cd18773">
    <property type="entry name" value="PDC1_HK_sensor"/>
    <property type="match status" value="1"/>
</dbReference>
<feature type="domain" description="GPR158/179 extracellular" evidence="11">
    <location>
        <begin position="276"/>
        <end position="378"/>
    </location>
</feature>
<keyword evidence="5" id="KW-0297">G-protein coupled receptor</keyword>
<name>A0ABM0JYL5_APLCA</name>
<evidence type="ECO:0000256" key="3">
    <source>
        <dbReference type="ARBA" id="ARBA00022475"/>
    </source>
</evidence>
<evidence type="ECO:0000256" key="1">
    <source>
        <dbReference type="ARBA" id="ARBA00004651"/>
    </source>
</evidence>
<feature type="domain" description="GPR158/179 extracellular" evidence="11">
    <location>
        <begin position="732"/>
        <end position="829"/>
    </location>
</feature>